<reference evidence="2" key="1">
    <citation type="submission" date="2020-05" db="EMBL/GenBank/DDBJ databases">
        <authorList>
            <person name="Chiriac C."/>
            <person name="Salcher M."/>
            <person name="Ghai R."/>
            <person name="Kavagutti S V."/>
        </authorList>
    </citation>
    <scope>NUCLEOTIDE SEQUENCE</scope>
</reference>
<feature type="compositionally biased region" description="Polar residues" evidence="1">
    <location>
        <begin position="18"/>
        <end position="42"/>
    </location>
</feature>
<evidence type="ECO:0000313" key="2">
    <source>
        <dbReference type="EMBL" id="CAB4936515.1"/>
    </source>
</evidence>
<dbReference type="AlphaFoldDB" id="A0A6J7IZY8"/>
<feature type="region of interest" description="Disordered" evidence="1">
    <location>
        <begin position="172"/>
        <end position="232"/>
    </location>
</feature>
<proteinExistence type="predicted"/>
<accession>A0A6J7IZY8</accession>
<evidence type="ECO:0000256" key="1">
    <source>
        <dbReference type="SAM" id="MobiDB-lite"/>
    </source>
</evidence>
<feature type="compositionally biased region" description="Low complexity" evidence="1">
    <location>
        <begin position="123"/>
        <end position="146"/>
    </location>
</feature>
<gene>
    <name evidence="2" type="ORF">UFOPK3773_00569</name>
</gene>
<dbReference type="EMBL" id="CAFBNF010000042">
    <property type="protein sequence ID" value="CAB4936515.1"/>
    <property type="molecule type" value="Genomic_DNA"/>
</dbReference>
<protein>
    <submittedName>
        <fullName evidence="2">Unannotated protein</fullName>
    </submittedName>
</protein>
<feature type="compositionally biased region" description="Polar residues" evidence="1">
    <location>
        <begin position="179"/>
        <end position="197"/>
    </location>
</feature>
<organism evidence="2">
    <name type="scientific">freshwater metagenome</name>
    <dbReference type="NCBI Taxonomy" id="449393"/>
    <lineage>
        <taxon>unclassified sequences</taxon>
        <taxon>metagenomes</taxon>
        <taxon>ecological metagenomes</taxon>
    </lineage>
</organism>
<sequence length="243" mass="25203">MASELTLIPIPSEPMSHEGTSTATGSPGTRQSGRVTSDTTTRVLPIRTSRAGVNDTGACPWNQAPLAQPMAPHARKSPDQVVETPRTVCSESGIHASAEKNAPAMSPRTAITVGSPRLTRRVPAGSSTSSAGTSSASPTAASMTPTQVPRCAASCTATSPTAACAPARTLPVRRGSSEWAPSNWRSLGSTRNSGGQMRTTTTRNTQRHETESASQPAMTGPTIAGSTHAAERREKAFARRMVG</sequence>
<feature type="region of interest" description="Disordered" evidence="1">
    <location>
        <begin position="1"/>
        <end position="80"/>
    </location>
</feature>
<feature type="region of interest" description="Disordered" evidence="1">
    <location>
        <begin position="96"/>
        <end position="146"/>
    </location>
</feature>
<name>A0A6J7IZY8_9ZZZZ</name>